<dbReference type="GO" id="GO:0015424">
    <property type="term" value="F:ABC-type amino acid transporter activity"/>
    <property type="evidence" value="ECO:0007669"/>
    <property type="project" value="InterPro"/>
</dbReference>
<evidence type="ECO:0000256" key="6">
    <source>
        <dbReference type="ARBA" id="ARBA00023136"/>
    </source>
</evidence>
<dbReference type="AlphaFoldDB" id="A0A0B6AW36"/>
<dbReference type="SMART" id="SM00382">
    <property type="entry name" value="AAA"/>
    <property type="match status" value="1"/>
</dbReference>
<proteinExistence type="predicted"/>
<evidence type="ECO:0000256" key="2">
    <source>
        <dbReference type="ARBA" id="ARBA00022448"/>
    </source>
</evidence>
<evidence type="ECO:0000313" key="7">
    <source>
        <dbReference type="EMBL" id="AJI24883.1"/>
    </source>
</evidence>
<keyword evidence="4" id="KW-0547">Nucleotide-binding</keyword>
<dbReference type="PROSITE" id="PS50893">
    <property type="entry name" value="ABC_TRANSPORTER_2"/>
    <property type="match status" value="1"/>
</dbReference>
<evidence type="ECO:0000256" key="4">
    <source>
        <dbReference type="ARBA" id="ARBA00022741"/>
    </source>
</evidence>
<keyword evidence="6" id="KW-0472">Membrane</keyword>
<dbReference type="PANTHER" id="PTHR43166">
    <property type="entry name" value="AMINO ACID IMPORT ATP-BINDING PROTEIN"/>
    <property type="match status" value="1"/>
</dbReference>
<dbReference type="GO" id="GO:0005524">
    <property type="term" value="F:ATP binding"/>
    <property type="evidence" value="ECO:0007669"/>
    <property type="project" value="UniProtKB-KW"/>
</dbReference>
<dbReference type="GeneID" id="93642378"/>
<dbReference type="KEGG" id="bmeg:BG04_4371"/>
<dbReference type="InterPro" id="IPR017871">
    <property type="entry name" value="ABC_transporter-like_CS"/>
</dbReference>
<dbReference type="InterPro" id="IPR027417">
    <property type="entry name" value="P-loop_NTPase"/>
</dbReference>
<dbReference type="CDD" id="cd03262">
    <property type="entry name" value="ABC_HisP_GlnQ"/>
    <property type="match status" value="1"/>
</dbReference>
<dbReference type="PIRSF" id="PIRSF039085">
    <property type="entry name" value="ABC_ATPase_HisP"/>
    <property type="match status" value="1"/>
</dbReference>
<gene>
    <name evidence="7" type="primary">tcyN</name>
    <name evidence="7" type="ORF">BG04_4371</name>
</gene>
<dbReference type="InterPro" id="IPR003439">
    <property type="entry name" value="ABC_transporter-like_ATP-bd"/>
</dbReference>
<accession>A0A0B6AW36</accession>
<dbReference type="EMBL" id="CP009920">
    <property type="protein sequence ID" value="AJI24883.1"/>
    <property type="molecule type" value="Genomic_DNA"/>
</dbReference>
<organism evidence="7 8">
    <name type="scientific">Priestia megaterium (strain ATCC 14581 / DSM 32 / CCUG 1817 / JCM 2506 / NBRC 15308 / NCIMB 9376 / NCTC 10342 / NRRL B-14308 / VKM B-512 / Ford 19)</name>
    <name type="common">Bacillus megaterium</name>
    <dbReference type="NCBI Taxonomy" id="1348623"/>
    <lineage>
        <taxon>Bacteria</taxon>
        <taxon>Bacillati</taxon>
        <taxon>Bacillota</taxon>
        <taxon>Bacilli</taxon>
        <taxon>Bacillales</taxon>
        <taxon>Bacillaceae</taxon>
        <taxon>Priestia</taxon>
    </lineage>
</organism>
<dbReference type="HOGENOM" id="CLU_000604_1_22_9"/>
<dbReference type="InterPro" id="IPR003593">
    <property type="entry name" value="AAA+_ATPase"/>
</dbReference>
<sequence>MIALTNIKKTFGDNTVLDGIDLIVKKGDVVTILGPSGSGKTTFLRCINFLEKADEGEVSINQFTVQCQKPNRKDILTLRQKTTMVFQQYNLFKHKTVIENIMEGLVIVQKLPKEEAKQRSLDVLEKVGLAEKANAYPSQLSGGQQQRVGIARALALNPEVILFDEPTSALDPELVGEVLSVIRKIAEEGITMIIVTHEMSFAREVSNHVVFMDGGKIVEQGHPEDIFLNPKEDRTKQFFKRINPTHSPYSYIYEKTI</sequence>
<dbReference type="PANTHER" id="PTHR43166:SF35">
    <property type="entry name" value="L-CYSTINE IMPORT ATP-BINDING PROTEIN TCYN"/>
    <property type="match status" value="1"/>
</dbReference>
<keyword evidence="2" id="KW-0813">Transport</keyword>
<dbReference type="SUPFAM" id="SSF52540">
    <property type="entry name" value="P-loop containing nucleoside triphosphate hydrolases"/>
    <property type="match status" value="1"/>
</dbReference>
<dbReference type="Pfam" id="PF00005">
    <property type="entry name" value="ABC_tran"/>
    <property type="match status" value="1"/>
</dbReference>
<keyword evidence="5 7" id="KW-0067">ATP-binding</keyword>
<evidence type="ECO:0000256" key="3">
    <source>
        <dbReference type="ARBA" id="ARBA00022475"/>
    </source>
</evidence>
<dbReference type="GO" id="GO:0016887">
    <property type="term" value="F:ATP hydrolysis activity"/>
    <property type="evidence" value="ECO:0007669"/>
    <property type="project" value="InterPro"/>
</dbReference>
<dbReference type="GO" id="GO:0005886">
    <property type="term" value="C:plasma membrane"/>
    <property type="evidence" value="ECO:0007669"/>
    <property type="project" value="UniProtKB-SubCell"/>
</dbReference>
<protein>
    <submittedName>
        <fullName evidence="7">L-cystine import ATP-binding protein TcyN</fullName>
    </submittedName>
</protein>
<dbReference type="RefSeq" id="WP_016763883.1">
    <property type="nucleotide sequence ID" value="NZ_BCVB01000005.1"/>
</dbReference>
<name>A0A0B6AW36_PRIM2</name>
<dbReference type="PROSITE" id="PS00211">
    <property type="entry name" value="ABC_TRANSPORTER_1"/>
    <property type="match status" value="1"/>
</dbReference>
<dbReference type="Gene3D" id="3.40.50.300">
    <property type="entry name" value="P-loop containing nucleotide triphosphate hydrolases"/>
    <property type="match status" value="1"/>
</dbReference>
<evidence type="ECO:0000256" key="5">
    <source>
        <dbReference type="ARBA" id="ARBA00022840"/>
    </source>
</evidence>
<dbReference type="Proteomes" id="UP000031829">
    <property type="component" value="Chromosome"/>
</dbReference>
<dbReference type="InterPro" id="IPR050086">
    <property type="entry name" value="MetN_ABC_transporter-like"/>
</dbReference>
<dbReference type="FunFam" id="3.40.50.300:FF:000020">
    <property type="entry name" value="Amino acid ABC transporter ATP-binding component"/>
    <property type="match status" value="1"/>
</dbReference>
<dbReference type="InterPro" id="IPR030679">
    <property type="entry name" value="ABC_ATPase_HisP-typ"/>
</dbReference>
<comment type="subcellular location">
    <subcellularLocation>
        <location evidence="1">Cell membrane</location>
        <topology evidence="1">Peripheral membrane protein</topology>
    </subcellularLocation>
</comment>
<keyword evidence="3" id="KW-1003">Cell membrane</keyword>
<evidence type="ECO:0000313" key="8">
    <source>
        <dbReference type="Proteomes" id="UP000031829"/>
    </source>
</evidence>
<evidence type="ECO:0000256" key="1">
    <source>
        <dbReference type="ARBA" id="ARBA00004202"/>
    </source>
</evidence>
<reference evidence="7 8" key="1">
    <citation type="journal article" date="2015" name="Genome Announc.">
        <title>Complete genome sequences for 35 biothreat assay-relevant bacillus species.</title>
        <authorList>
            <person name="Johnson S.L."/>
            <person name="Daligault H.E."/>
            <person name="Davenport K.W."/>
            <person name="Jaissle J."/>
            <person name="Frey K.G."/>
            <person name="Ladner J.T."/>
            <person name="Broomall S.M."/>
            <person name="Bishop-Lilly K.A."/>
            <person name="Bruce D.C."/>
            <person name="Gibbons H.S."/>
            <person name="Coyne S.R."/>
            <person name="Lo C.C."/>
            <person name="Meincke L."/>
            <person name="Munk A.C."/>
            <person name="Koroleva G.I."/>
            <person name="Rosenzweig C.N."/>
            <person name="Palacios G.F."/>
            <person name="Redden C.L."/>
            <person name="Minogue T.D."/>
            <person name="Chain P.S."/>
        </authorList>
    </citation>
    <scope>NUCLEOTIDE SEQUENCE [LARGE SCALE GENOMIC DNA]</scope>
    <source>
        <strain evidence="8">ATCC 14581 / DSM 32 / JCM 2506 / NBRC 15308 / NCIMB 9376 / NCTC 10342 / NRRL B-14308 / VKM B-512</strain>
    </source>
</reference>